<dbReference type="EMBL" id="CP122537">
    <property type="protein sequence ID" value="WGH78713.1"/>
    <property type="molecule type" value="Genomic_DNA"/>
</dbReference>
<evidence type="ECO:0000256" key="6">
    <source>
        <dbReference type="SAM" id="Phobius"/>
    </source>
</evidence>
<dbReference type="Pfam" id="PF01943">
    <property type="entry name" value="Polysacc_synt"/>
    <property type="match status" value="1"/>
</dbReference>
<feature type="transmembrane region" description="Helical" evidence="6">
    <location>
        <begin position="48"/>
        <end position="64"/>
    </location>
</feature>
<feature type="transmembrane region" description="Helical" evidence="6">
    <location>
        <begin position="164"/>
        <end position="185"/>
    </location>
</feature>
<feature type="transmembrane region" description="Helical" evidence="6">
    <location>
        <begin position="388"/>
        <end position="407"/>
    </location>
</feature>
<evidence type="ECO:0000256" key="2">
    <source>
        <dbReference type="ARBA" id="ARBA00022475"/>
    </source>
</evidence>
<keyword evidence="3 6" id="KW-0812">Transmembrane</keyword>
<evidence type="ECO:0000313" key="8">
    <source>
        <dbReference type="Proteomes" id="UP001243420"/>
    </source>
</evidence>
<feature type="transmembrane region" description="Helical" evidence="6">
    <location>
        <begin position="137"/>
        <end position="157"/>
    </location>
</feature>
<evidence type="ECO:0000256" key="4">
    <source>
        <dbReference type="ARBA" id="ARBA00022989"/>
    </source>
</evidence>
<keyword evidence="2" id="KW-1003">Cell membrane</keyword>
<name>A0ABY8LBK3_9RHOB</name>
<accession>A0ABY8LBK3</accession>
<evidence type="ECO:0000313" key="7">
    <source>
        <dbReference type="EMBL" id="WGH78713.1"/>
    </source>
</evidence>
<evidence type="ECO:0000256" key="1">
    <source>
        <dbReference type="ARBA" id="ARBA00004651"/>
    </source>
</evidence>
<dbReference type="RefSeq" id="WP_279965464.1">
    <property type="nucleotide sequence ID" value="NZ_CP122537.1"/>
</dbReference>
<keyword evidence="5 6" id="KW-0472">Membrane</keyword>
<reference evidence="7 8" key="1">
    <citation type="submission" date="2023-04" db="EMBL/GenBank/DDBJ databases">
        <title>Jannaschia ovalis sp. nov., a marine bacterium isolated from sea tidal flat.</title>
        <authorList>
            <person name="Kwon D.Y."/>
            <person name="Kim J.-J."/>
        </authorList>
    </citation>
    <scope>NUCLEOTIDE SEQUENCE [LARGE SCALE GENOMIC DNA]</scope>
    <source>
        <strain evidence="7 8">GRR-S6-38</strain>
    </source>
</reference>
<dbReference type="Proteomes" id="UP001243420">
    <property type="component" value="Chromosome"/>
</dbReference>
<protein>
    <submittedName>
        <fullName evidence="7">Lipopolysaccharide biosynthesis protein</fullName>
    </submittedName>
</protein>
<organism evidence="7 8">
    <name type="scientific">Jannaschia ovalis</name>
    <dbReference type="NCBI Taxonomy" id="3038773"/>
    <lineage>
        <taxon>Bacteria</taxon>
        <taxon>Pseudomonadati</taxon>
        <taxon>Pseudomonadota</taxon>
        <taxon>Alphaproteobacteria</taxon>
        <taxon>Rhodobacterales</taxon>
        <taxon>Roseobacteraceae</taxon>
        <taxon>Jannaschia</taxon>
    </lineage>
</organism>
<keyword evidence="4 6" id="KW-1133">Transmembrane helix</keyword>
<dbReference type="PANTHER" id="PTHR30250">
    <property type="entry name" value="PST FAMILY PREDICTED COLANIC ACID TRANSPORTER"/>
    <property type="match status" value="1"/>
</dbReference>
<gene>
    <name evidence="7" type="ORF">P8627_00175</name>
</gene>
<feature type="transmembrane region" description="Helical" evidence="6">
    <location>
        <begin position="191"/>
        <end position="214"/>
    </location>
</feature>
<feature type="transmembrane region" description="Helical" evidence="6">
    <location>
        <begin position="104"/>
        <end position="125"/>
    </location>
</feature>
<dbReference type="InterPro" id="IPR050833">
    <property type="entry name" value="Poly_Biosynth_Transport"/>
</dbReference>
<feature type="transmembrane region" description="Helical" evidence="6">
    <location>
        <begin position="323"/>
        <end position="344"/>
    </location>
</feature>
<feature type="transmembrane region" description="Helical" evidence="6">
    <location>
        <begin position="20"/>
        <end position="42"/>
    </location>
</feature>
<comment type="subcellular location">
    <subcellularLocation>
        <location evidence="1">Cell membrane</location>
        <topology evidence="1">Multi-pass membrane protein</topology>
    </subcellularLocation>
</comment>
<feature type="transmembrane region" description="Helical" evidence="6">
    <location>
        <begin position="356"/>
        <end position="376"/>
    </location>
</feature>
<evidence type="ECO:0000256" key="3">
    <source>
        <dbReference type="ARBA" id="ARBA00022692"/>
    </source>
</evidence>
<dbReference type="InterPro" id="IPR002797">
    <property type="entry name" value="Polysacc_synth"/>
</dbReference>
<evidence type="ECO:0000256" key="5">
    <source>
        <dbReference type="ARBA" id="ARBA00023136"/>
    </source>
</evidence>
<dbReference type="PANTHER" id="PTHR30250:SF11">
    <property type="entry name" value="O-ANTIGEN TRANSPORTER-RELATED"/>
    <property type="match status" value="1"/>
</dbReference>
<proteinExistence type="predicted"/>
<feature type="transmembrane region" description="Helical" evidence="6">
    <location>
        <begin position="413"/>
        <end position="435"/>
    </location>
</feature>
<sequence length="445" mass="47664">MAVIRALHKFIYFDELVPRIFRNVAILVSSTTVVAVLGLVTLALTARALGPAGVGILALVEAYIRTVDLLTRLQPTQALIKHGADALEAGDGARFGRLVKLSMLIDLAGGIVAGSIAIALGFWVAPLIGLGPDGYDYILLVALAMFVSFRPTGIAVLRLFDRFGVLALSDAAVALLRLAIAATALALDLGIWAFIAMLFVHSLLDGLVAFGFAVRELVRRGHGGFWRAAGRHAFGENPGFTRLLWNSNFNQILRNATQRFDVLALGALVSPATVGLYQVAKRSGKALLRLGRTFTQVLFPELAKLWGRGDQARFGRLIRRATGLTFALSMALFVPLAFVVPSLVDLAFGAEFSPAVPLIFVQGVAIILNLTGLAFNPALMSMGLDRQLLTITFIGAVAFALAFVPAVMVGSALGAMVCHVLFSLIWFIGCGWLLMRHADRRETTG</sequence>
<keyword evidence="8" id="KW-1185">Reference proteome</keyword>